<reference evidence="1" key="1">
    <citation type="submission" date="2023-07" db="EMBL/GenBank/DDBJ databases">
        <authorList>
            <consortium name="AG Swart"/>
            <person name="Singh M."/>
            <person name="Singh A."/>
            <person name="Seah K."/>
            <person name="Emmerich C."/>
        </authorList>
    </citation>
    <scope>NUCLEOTIDE SEQUENCE</scope>
    <source>
        <strain evidence="1">DP1</strain>
    </source>
</reference>
<protein>
    <submittedName>
        <fullName evidence="1">Uncharacterized protein</fullName>
    </submittedName>
</protein>
<sequence>MCSLPLDENIQFEVLNEGTRNSRPIPMFLRSKNNLVANKGNPSEKVKAKWLEEIKIEELQRDRPIINQNDESEELSVKISEQEDSVSNASNCSNILELCKVLRKKGNRSGKTLLVSSMSKPLPSSTRYFN</sequence>
<evidence type="ECO:0000313" key="1">
    <source>
        <dbReference type="EMBL" id="CAI2378229.1"/>
    </source>
</evidence>
<dbReference type="EMBL" id="CAMPGE010019933">
    <property type="protein sequence ID" value="CAI2378229.1"/>
    <property type="molecule type" value="Genomic_DNA"/>
</dbReference>
<keyword evidence="2" id="KW-1185">Reference proteome</keyword>
<comment type="caution">
    <text evidence="1">The sequence shown here is derived from an EMBL/GenBank/DDBJ whole genome shotgun (WGS) entry which is preliminary data.</text>
</comment>
<organism evidence="1 2">
    <name type="scientific">Euplotes crassus</name>
    <dbReference type="NCBI Taxonomy" id="5936"/>
    <lineage>
        <taxon>Eukaryota</taxon>
        <taxon>Sar</taxon>
        <taxon>Alveolata</taxon>
        <taxon>Ciliophora</taxon>
        <taxon>Intramacronucleata</taxon>
        <taxon>Spirotrichea</taxon>
        <taxon>Hypotrichia</taxon>
        <taxon>Euplotida</taxon>
        <taxon>Euplotidae</taxon>
        <taxon>Moneuplotes</taxon>
    </lineage>
</organism>
<dbReference type="Proteomes" id="UP001295684">
    <property type="component" value="Unassembled WGS sequence"/>
</dbReference>
<accession>A0AAD2D286</accession>
<dbReference type="AlphaFoldDB" id="A0AAD2D286"/>
<name>A0AAD2D286_EUPCR</name>
<gene>
    <name evidence="1" type="ORF">ECRASSUSDP1_LOCUS19624</name>
</gene>
<proteinExistence type="predicted"/>
<evidence type="ECO:0000313" key="2">
    <source>
        <dbReference type="Proteomes" id="UP001295684"/>
    </source>
</evidence>